<dbReference type="GO" id="GO:0045259">
    <property type="term" value="C:proton-transporting ATP synthase complex"/>
    <property type="evidence" value="ECO:0007669"/>
    <property type="project" value="UniProtKB-KW"/>
</dbReference>
<comment type="subcellular location">
    <subcellularLocation>
        <location evidence="12">Cell membrane</location>
        <topology evidence="12">Single-pass membrane protein</topology>
    </subcellularLocation>
    <subcellularLocation>
        <location evidence="11">Endomembrane system</location>
        <topology evidence="11">Single-pass membrane protein</topology>
    </subcellularLocation>
</comment>
<reference evidence="14 15" key="1">
    <citation type="submission" date="2021-10" db="EMBL/GenBank/DDBJ databases">
        <title>Anaerobic single-cell dispensing facilitates the cultivation of human gut bacteria.</title>
        <authorList>
            <person name="Afrizal A."/>
        </authorList>
    </citation>
    <scope>NUCLEOTIDE SEQUENCE [LARGE SCALE GENOMIC DNA]</scope>
    <source>
        <strain evidence="14 15">CLA-AA-H273</strain>
    </source>
</reference>
<comment type="similarity">
    <text evidence="1 12 13">Belongs to the ATPase B chain family.</text>
</comment>
<accession>A0AAE3A051</accession>
<gene>
    <name evidence="12" type="primary">atpF</name>
    <name evidence="14" type="ORF">LKD75_06995</name>
</gene>
<evidence type="ECO:0000313" key="15">
    <source>
        <dbReference type="Proteomes" id="UP001197795"/>
    </source>
</evidence>
<evidence type="ECO:0000256" key="1">
    <source>
        <dbReference type="ARBA" id="ARBA00005513"/>
    </source>
</evidence>
<keyword evidence="6 12" id="KW-1133">Transmembrane helix</keyword>
<dbReference type="CDD" id="cd06503">
    <property type="entry name" value="ATP-synt_Fo_b"/>
    <property type="match status" value="1"/>
</dbReference>
<sequence length="162" mass="18043">MLRLDINIVWTILNLLIIFAIVKIFLIKPIHKILDARQAEIDKQYADAKAAQDSANELKGQYEASLSGVQAEKESILNEARGKASNEYDRIVADAQTEAKKIMDNASKNATLEEQKRIEQAQEQIAGLVVEATAKLVAAKQNADSDRELYNQFIAKTGEKID</sequence>
<dbReference type="AlphaFoldDB" id="A0AAE3A051"/>
<evidence type="ECO:0000256" key="12">
    <source>
        <dbReference type="HAMAP-Rule" id="MF_01398"/>
    </source>
</evidence>
<dbReference type="EMBL" id="JAJEPV010000013">
    <property type="protein sequence ID" value="MCC2119347.1"/>
    <property type="molecule type" value="Genomic_DNA"/>
</dbReference>
<dbReference type="RefSeq" id="WP_022312934.1">
    <property type="nucleotide sequence ID" value="NZ_JAJEPV010000013.1"/>
</dbReference>
<evidence type="ECO:0000256" key="4">
    <source>
        <dbReference type="ARBA" id="ARBA00022692"/>
    </source>
</evidence>
<dbReference type="SUPFAM" id="SSF81573">
    <property type="entry name" value="F1F0 ATP synthase subunit B, membrane domain"/>
    <property type="match status" value="1"/>
</dbReference>
<evidence type="ECO:0000256" key="13">
    <source>
        <dbReference type="RuleBase" id="RU003848"/>
    </source>
</evidence>
<evidence type="ECO:0000256" key="11">
    <source>
        <dbReference type="ARBA" id="ARBA00037847"/>
    </source>
</evidence>
<dbReference type="InterPro" id="IPR050059">
    <property type="entry name" value="ATP_synthase_B_chain"/>
</dbReference>
<comment type="subunit">
    <text evidence="12">F-type ATPases have 2 components, F(1) - the catalytic core - and F(0) - the membrane proton channel. F(1) has five subunits: alpha(3), beta(3), gamma(1), delta(1), epsilon(1). F(0) has three main subunits: a(1), b(2) and c(10-14). The alpha and beta chains form an alternating ring which encloses part of the gamma chain. F(1) is attached to F(0) by a central stalk formed by the gamma and epsilon chains, while a peripheral stalk is formed by the delta and b chains.</text>
</comment>
<keyword evidence="15" id="KW-1185">Reference proteome</keyword>
<dbReference type="InterPro" id="IPR002146">
    <property type="entry name" value="ATP_synth_b/b'su_bac/chlpt"/>
</dbReference>
<dbReference type="PANTHER" id="PTHR33445:SF2">
    <property type="entry name" value="ATP SYNTHASE SUBUNIT B', CHLOROPLASTIC"/>
    <property type="match status" value="1"/>
</dbReference>
<protein>
    <recommendedName>
        <fullName evidence="12">ATP synthase subunit b</fullName>
    </recommendedName>
    <alternativeName>
        <fullName evidence="12">ATP synthase F(0) sector subunit b</fullName>
    </alternativeName>
    <alternativeName>
        <fullName evidence="12">ATPase subunit I</fullName>
    </alternativeName>
    <alternativeName>
        <fullName evidence="12">F-type ATPase subunit b</fullName>
        <shortName evidence="12">F-ATPase subunit b</shortName>
    </alternativeName>
</protein>
<dbReference type="GO" id="GO:0005886">
    <property type="term" value="C:plasma membrane"/>
    <property type="evidence" value="ECO:0007669"/>
    <property type="project" value="UniProtKB-SubCell"/>
</dbReference>
<comment type="caution">
    <text evidence="14">The sequence shown here is derived from an EMBL/GenBank/DDBJ whole genome shotgun (WGS) entry which is preliminary data.</text>
</comment>
<evidence type="ECO:0000256" key="7">
    <source>
        <dbReference type="ARBA" id="ARBA00023065"/>
    </source>
</evidence>
<dbReference type="PANTHER" id="PTHR33445">
    <property type="entry name" value="ATP SYNTHASE SUBUNIT B', CHLOROPLASTIC"/>
    <property type="match status" value="1"/>
</dbReference>
<evidence type="ECO:0000256" key="2">
    <source>
        <dbReference type="ARBA" id="ARBA00022448"/>
    </source>
</evidence>
<keyword evidence="7 12" id="KW-0406">Ion transport</keyword>
<keyword evidence="3 12" id="KW-0138">CF(0)</keyword>
<dbReference type="InterPro" id="IPR028987">
    <property type="entry name" value="ATP_synth_B-like_membr_sf"/>
</dbReference>
<evidence type="ECO:0000256" key="8">
    <source>
        <dbReference type="ARBA" id="ARBA00023136"/>
    </source>
</evidence>
<evidence type="ECO:0000256" key="6">
    <source>
        <dbReference type="ARBA" id="ARBA00022989"/>
    </source>
</evidence>
<organism evidence="14 15">
    <name type="scientific">Waltera acetigignens</name>
    <dbReference type="NCBI Taxonomy" id="2981769"/>
    <lineage>
        <taxon>Bacteria</taxon>
        <taxon>Bacillati</taxon>
        <taxon>Bacillota</taxon>
        <taxon>Clostridia</taxon>
        <taxon>Lachnospirales</taxon>
        <taxon>Lachnospiraceae</taxon>
        <taxon>Waltera</taxon>
    </lineage>
</organism>
<evidence type="ECO:0000256" key="9">
    <source>
        <dbReference type="ARBA" id="ARBA00023310"/>
    </source>
</evidence>
<name>A0AAE3A051_9FIRM</name>
<dbReference type="HAMAP" id="MF_01398">
    <property type="entry name" value="ATP_synth_b_bprime"/>
    <property type="match status" value="1"/>
</dbReference>
<dbReference type="Proteomes" id="UP001197795">
    <property type="component" value="Unassembled WGS sequence"/>
</dbReference>
<keyword evidence="9 12" id="KW-0066">ATP synthesis</keyword>
<keyword evidence="5 12" id="KW-0375">Hydrogen ion transport</keyword>
<evidence type="ECO:0000256" key="5">
    <source>
        <dbReference type="ARBA" id="ARBA00022781"/>
    </source>
</evidence>
<evidence type="ECO:0000256" key="10">
    <source>
        <dbReference type="ARBA" id="ARBA00025198"/>
    </source>
</evidence>
<keyword evidence="2 12" id="KW-0813">Transport</keyword>
<dbReference type="GO" id="GO:0046961">
    <property type="term" value="F:proton-transporting ATPase activity, rotational mechanism"/>
    <property type="evidence" value="ECO:0007669"/>
    <property type="project" value="TreeGrafter"/>
</dbReference>
<keyword evidence="12" id="KW-1003">Cell membrane</keyword>
<evidence type="ECO:0000256" key="3">
    <source>
        <dbReference type="ARBA" id="ARBA00022547"/>
    </source>
</evidence>
<comment type="function">
    <text evidence="12">Component of the F(0) channel, it forms part of the peripheral stalk, linking F(1) to F(0).</text>
</comment>
<dbReference type="GO" id="GO:0046933">
    <property type="term" value="F:proton-transporting ATP synthase activity, rotational mechanism"/>
    <property type="evidence" value="ECO:0007669"/>
    <property type="project" value="UniProtKB-UniRule"/>
</dbReference>
<proteinExistence type="inferred from homology"/>
<dbReference type="Pfam" id="PF00430">
    <property type="entry name" value="ATP-synt_B"/>
    <property type="match status" value="1"/>
</dbReference>
<evidence type="ECO:0000313" key="14">
    <source>
        <dbReference type="EMBL" id="MCC2119347.1"/>
    </source>
</evidence>
<comment type="function">
    <text evidence="10 12">F(1)F(0) ATP synthase produces ATP from ADP in the presence of a proton or sodium gradient. F-type ATPases consist of two structural domains, F(1) containing the extramembraneous catalytic core and F(0) containing the membrane proton channel, linked together by a central stalk and a peripheral stalk. During catalysis, ATP synthesis in the catalytic domain of F(1) is coupled via a rotary mechanism of the central stalk subunits to proton translocation.</text>
</comment>
<keyword evidence="4 12" id="KW-0812">Transmembrane</keyword>
<keyword evidence="8 12" id="KW-0472">Membrane</keyword>
<dbReference type="GO" id="GO:0012505">
    <property type="term" value="C:endomembrane system"/>
    <property type="evidence" value="ECO:0007669"/>
    <property type="project" value="UniProtKB-SubCell"/>
</dbReference>
<feature type="transmembrane region" description="Helical" evidence="12">
    <location>
        <begin position="6"/>
        <end position="27"/>
    </location>
</feature>